<dbReference type="RefSeq" id="WP_309239840.1">
    <property type="nucleotide sequence ID" value="NZ_JBHSXS010000008.1"/>
</dbReference>
<dbReference type="Pfam" id="PF00092">
    <property type="entry name" value="VWA"/>
    <property type="match status" value="1"/>
</dbReference>
<feature type="domain" description="VWFA" evidence="3">
    <location>
        <begin position="681"/>
        <end position="881"/>
    </location>
</feature>
<evidence type="ECO:0000256" key="2">
    <source>
        <dbReference type="SAM" id="Phobius"/>
    </source>
</evidence>
<evidence type="ECO:0000256" key="1">
    <source>
        <dbReference type="SAM" id="MobiDB-lite"/>
    </source>
</evidence>
<accession>A0ABW2CJA2</accession>
<feature type="compositionally biased region" description="Low complexity" evidence="1">
    <location>
        <begin position="100"/>
        <end position="138"/>
    </location>
</feature>
<name>A0ABW2CJA2_9ACTN</name>
<gene>
    <name evidence="4" type="ORF">ACFQKB_17520</name>
</gene>
<dbReference type="PROSITE" id="PS50234">
    <property type="entry name" value="VWFA"/>
    <property type="match status" value="1"/>
</dbReference>
<evidence type="ECO:0000313" key="5">
    <source>
        <dbReference type="Proteomes" id="UP001596380"/>
    </source>
</evidence>
<feature type="region of interest" description="Disordered" evidence="1">
    <location>
        <begin position="641"/>
        <end position="666"/>
    </location>
</feature>
<comment type="caution">
    <text evidence="4">The sequence shown here is derived from an EMBL/GenBank/DDBJ whole genome shotgun (WGS) entry which is preliminary data.</text>
</comment>
<dbReference type="InterPro" id="IPR036465">
    <property type="entry name" value="vWFA_dom_sf"/>
</dbReference>
<keyword evidence="5" id="KW-1185">Reference proteome</keyword>
<reference evidence="5" key="1">
    <citation type="journal article" date="2019" name="Int. J. Syst. Evol. Microbiol.">
        <title>The Global Catalogue of Microorganisms (GCM) 10K type strain sequencing project: providing services to taxonomists for standard genome sequencing and annotation.</title>
        <authorList>
            <consortium name="The Broad Institute Genomics Platform"/>
            <consortium name="The Broad Institute Genome Sequencing Center for Infectious Disease"/>
            <person name="Wu L."/>
            <person name="Ma J."/>
        </authorList>
    </citation>
    <scope>NUCLEOTIDE SEQUENCE [LARGE SCALE GENOMIC DNA]</scope>
    <source>
        <strain evidence="5">JCM 3369</strain>
    </source>
</reference>
<organism evidence="4 5">
    <name type="scientific">Actinomadura yumaensis</name>
    <dbReference type="NCBI Taxonomy" id="111807"/>
    <lineage>
        <taxon>Bacteria</taxon>
        <taxon>Bacillati</taxon>
        <taxon>Actinomycetota</taxon>
        <taxon>Actinomycetes</taxon>
        <taxon>Streptosporangiales</taxon>
        <taxon>Thermomonosporaceae</taxon>
        <taxon>Actinomadura</taxon>
    </lineage>
</organism>
<keyword evidence="2" id="KW-0812">Transmembrane</keyword>
<dbReference type="Proteomes" id="UP001596380">
    <property type="component" value="Unassembled WGS sequence"/>
</dbReference>
<evidence type="ECO:0000259" key="3">
    <source>
        <dbReference type="PROSITE" id="PS50234"/>
    </source>
</evidence>
<proteinExistence type="predicted"/>
<protein>
    <submittedName>
        <fullName evidence="4">Substrate-binding domain-containing protein</fullName>
    </submittedName>
</protein>
<dbReference type="SUPFAM" id="SSF53300">
    <property type="entry name" value="vWA-like"/>
    <property type="match status" value="1"/>
</dbReference>
<feature type="compositionally biased region" description="Basic and acidic residues" evidence="1">
    <location>
        <begin position="165"/>
        <end position="176"/>
    </location>
</feature>
<feature type="transmembrane region" description="Helical" evidence="2">
    <location>
        <begin position="316"/>
        <end position="338"/>
    </location>
</feature>
<feature type="compositionally biased region" description="Gly residues" evidence="1">
    <location>
        <begin position="261"/>
        <end position="296"/>
    </location>
</feature>
<keyword evidence="2" id="KW-0472">Membrane</keyword>
<dbReference type="SMART" id="SM00327">
    <property type="entry name" value="VWA"/>
    <property type="match status" value="1"/>
</dbReference>
<feature type="compositionally biased region" description="Pro residues" evidence="1">
    <location>
        <begin position="139"/>
        <end position="155"/>
    </location>
</feature>
<evidence type="ECO:0000313" key="4">
    <source>
        <dbReference type="EMBL" id="MFC6881562.1"/>
    </source>
</evidence>
<feature type="compositionally biased region" description="Pro residues" evidence="1">
    <location>
        <begin position="46"/>
        <end position="76"/>
    </location>
</feature>
<dbReference type="Gene3D" id="3.40.50.410">
    <property type="entry name" value="von Willebrand factor, type A domain"/>
    <property type="match status" value="1"/>
</dbReference>
<dbReference type="InterPro" id="IPR002035">
    <property type="entry name" value="VWF_A"/>
</dbReference>
<keyword evidence="2" id="KW-1133">Transmembrane helix</keyword>
<sequence length="883" mass="89822">MSGRHRNDFPEGTPDDGGHDPSRPVFGPANDGSSDWFGPRDSQSPPVVPPTGPQAGPPSGPQAVPPTGPPSGPQAAPPSGTQDVPFGAPLSDPLSPPGPAGQAGPPAAPGSPDVLGTPGLPGTPTASSGPGASSGVPGTPQPGTPQPGTPQPGAPQQPGAAGTGETHEWFVPRPGEEPAFGAGGFTGASDAGGYGLGRPPGTSGQGGGYGTPAAPPPGARVPEGSTGTGGMPLPSASAQGPGASSSGGYGGYDSIRNSDGGETGFFGGRAGGSSESGGYGGSGGSGSGSGGSGGYGGGSGDYEYGRRKRKRSATALIGPMAGAVGLALLLGVGVYAFAESGGGCDGDGALTLNVAAAPDIQPAVVKAAGRFNDAKHKISGKCVKTRVTRSEPASVATLLSGQGVAGAGNERPDVWIPDTSMWTSMVRGTSGDDKAVQSTKTSLAMSPIVVGLPQTLANRLKQEGITAAPSWDNLLKAAGGTAGGGVTKNQMIPAGSVRLLVPDPARNAAGMGGLMVTNALLANDPNKESIFTGIVRTVRESTVPNATAQFGQFRKGRTGKQPISLSSEQALWNYNRTGPSEPAVALYPQEGTLSLDYPYTVTTGDGDRRKAAGLLEKAMNTETTRDDVRSLGFRSPDGKAPGGFTAKLGVSPARPRQLPPPSAKEVSGVMQAWSKLTLGLRMLTLIDVSGSMAEKVGGGKTRLQAIAEVSQGGLSMMSNDTELGQWLFSTKMDGAKDYRQSVSVGPLGERVGSSTRRNLVLSTLNQMRPKMDGNTGLYDSVLAAYKEMNRTYKPEFGNSILLLTDGKNDDTDGPTLEQTLDRLKRMIDPNKPIQVNMIGFGKGVDRNELERIAKLTNGNVQIAMTPQEISKIFLRMLSRRITQ</sequence>
<feature type="compositionally biased region" description="Gly residues" evidence="1">
    <location>
        <begin position="181"/>
        <end position="210"/>
    </location>
</feature>
<feature type="region of interest" description="Disordered" evidence="1">
    <location>
        <begin position="1"/>
        <end position="296"/>
    </location>
</feature>
<dbReference type="Pfam" id="PF13531">
    <property type="entry name" value="SBP_bac_11"/>
    <property type="match status" value="1"/>
</dbReference>
<feature type="compositionally biased region" description="Low complexity" evidence="1">
    <location>
        <begin position="234"/>
        <end position="244"/>
    </location>
</feature>
<dbReference type="EMBL" id="JBHSXS010000008">
    <property type="protein sequence ID" value="MFC6881562.1"/>
    <property type="molecule type" value="Genomic_DNA"/>
</dbReference>